<comment type="caution">
    <text evidence="2">The sequence shown here is derived from an EMBL/GenBank/DDBJ whole genome shotgun (WGS) entry which is preliminary data.</text>
</comment>
<reference evidence="2" key="1">
    <citation type="submission" date="2021-01" db="EMBL/GenBank/DDBJ databases">
        <authorList>
            <consortium name="Genoscope - CEA"/>
            <person name="William W."/>
        </authorList>
    </citation>
    <scope>NUCLEOTIDE SEQUENCE</scope>
</reference>
<accession>A0A8S1P1I1</accession>
<dbReference type="GO" id="GO:0005829">
    <property type="term" value="C:cytosol"/>
    <property type="evidence" value="ECO:0007669"/>
    <property type="project" value="TreeGrafter"/>
</dbReference>
<dbReference type="AlphaFoldDB" id="A0A8S1P1I1"/>
<name>A0A8S1P1I1_9CILI</name>
<dbReference type="EMBL" id="CAJJDN010000067">
    <property type="protein sequence ID" value="CAD8096653.1"/>
    <property type="molecule type" value="Genomic_DNA"/>
</dbReference>
<dbReference type="PANTHER" id="PTHR36846">
    <property type="entry name" value="PROTEIN VIAA"/>
    <property type="match status" value="1"/>
</dbReference>
<dbReference type="Pfam" id="PF13519">
    <property type="entry name" value="VWA_2"/>
    <property type="match status" value="1"/>
</dbReference>
<dbReference type="PANTHER" id="PTHR36846:SF1">
    <property type="entry name" value="PROTEIN VIAA"/>
    <property type="match status" value="1"/>
</dbReference>
<dbReference type="Proteomes" id="UP000692954">
    <property type="component" value="Unassembled WGS sequence"/>
</dbReference>
<dbReference type="OrthoDB" id="310690at2759"/>
<proteinExistence type="predicted"/>
<evidence type="ECO:0000313" key="2">
    <source>
        <dbReference type="EMBL" id="CAD8096653.1"/>
    </source>
</evidence>
<dbReference type="CDD" id="cd00198">
    <property type="entry name" value="vWFA"/>
    <property type="match status" value="1"/>
</dbReference>
<keyword evidence="3" id="KW-1185">Reference proteome</keyword>
<evidence type="ECO:0000313" key="3">
    <source>
        <dbReference type="Proteomes" id="UP000692954"/>
    </source>
</evidence>
<sequence length="187" mass="21235">MVLNTHYILILDDSGSMKGQNWTNAKNGALKCIKSIMNQTLAKISVIIFNQDARIVVECQKPVLQEISRKIQYKGGNTQFEPPFQKALTLIEKYQNFDKIQILFYTDGHAGYPENIINQFNLLPVEIRQIINLVACSGETISNSLALIIEKFQTHMQNAELRNAVLPVDLSTVWTEVVSQNFHNQLV</sequence>
<organism evidence="2 3">
    <name type="scientific">Paramecium sonneborni</name>
    <dbReference type="NCBI Taxonomy" id="65129"/>
    <lineage>
        <taxon>Eukaryota</taxon>
        <taxon>Sar</taxon>
        <taxon>Alveolata</taxon>
        <taxon>Ciliophora</taxon>
        <taxon>Intramacronucleata</taxon>
        <taxon>Oligohymenophorea</taxon>
        <taxon>Peniculida</taxon>
        <taxon>Parameciidae</taxon>
        <taxon>Paramecium</taxon>
    </lineage>
</organism>
<protein>
    <recommendedName>
        <fullName evidence="1">VWFA domain-containing protein</fullName>
    </recommendedName>
</protein>
<evidence type="ECO:0000259" key="1">
    <source>
        <dbReference type="SMART" id="SM00327"/>
    </source>
</evidence>
<gene>
    <name evidence="2" type="ORF">PSON_ATCC_30995.1.T0670001</name>
</gene>
<dbReference type="SMART" id="SM00327">
    <property type="entry name" value="VWA"/>
    <property type="match status" value="1"/>
</dbReference>
<dbReference type="InterPro" id="IPR002035">
    <property type="entry name" value="VWF_A"/>
</dbReference>
<feature type="domain" description="VWFA" evidence="1">
    <location>
        <begin position="4"/>
        <end position="166"/>
    </location>
</feature>